<dbReference type="HOGENOM" id="CLU_072573_8_1_9"/>
<keyword evidence="1" id="KW-1133">Transmembrane helix</keyword>
<dbReference type="RefSeq" id="WP_006940735.1">
    <property type="nucleotide sequence ID" value="NZ_GL538177.1"/>
</dbReference>
<dbReference type="AlphaFoldDB" id="E2Z9F2"/>
<dbReference type="eggNOG" id="COG0671">
    <property type="taxonomic scope" value="Bacteria"/>
</dbReference>
<feature type="domain" description="Phosphatidic acid phosphatase type 2/haloperoxidase" evidence="2">
    <location>
        <begin position="59"/>
        <end position="162"/>
    </location>
</feature>
<dbReference type="Gene3D" id="1.20.144.10">
    <property type="entry name" value="Phosphatidic acid phosphatase type 2/haloperoxidase"/>
    <property type="match status" value="1"/>
</dbReference>
<dbReference type="PANTHER" id="PTHR14969">
    <property type="entry name" value="SPHINGOSINE-1-PHOSPHATE PHOSPHOHYDROLASE"/>
    <property type="match status" value="1"/>
</dbReference>
<dbReference type="Proteomes" id="UP000003195">
    <property type="component" value="Unassembled WGS sequence"/>
</dbReference>
<evidence type="ECO:0000256" key="1">
    <source>
        <dbReference type="SAM" id="Phobius"/>
    </source>
</evidence>
<dbReference type="InterPro" id="IPR000326">
    <property type="entry name" value="PAP2/HPO"/>
</dbReference>
<organism evidence="3 4">
    <name type="scientific">Megasphaera micronuciformis F0359</name>
    <dbReference type="NCBI Taxonomy" id="706434"/>
    <lineage>
        <taxon>Bacteria</taxon>
        <taxon>Bacillati</taxon>
        <taxon>Bacillota</taxon>
        <taxon>Negativicutes</taxon>
        <taxon>Veillonellales</taxon>
        <taxon>Veillonellaceae</taxon>
        <taxon>Megasphaera</taxon>
    </lineage>
</organism>
<dbReference type="STRING" id="706434.HMPREF9429_00055"/>
<feature type="transmembrane region" description="Helical" evidence="1">
    <location>
        <begin position="55"/>
        <end position="77"/>
    </location>
</feature>
<keyword evidence="1" id="KW-0472">Membrane</keyword>
<evidence type="ECO:0000313" key="4">
    <source>
        <dbReference type="Proteomes" id="UP000003195"/>
    </source>
</evidence>
<dbReference type="Pfam" id="PF01569">
    <property type="entry name" value="PAP2"/>
    <property type="match status" value="1"/>
</dbReference>
<dbReference type="EMBL" id="AECS01000003">
    <property type="protein sequence ID" value="EFQ04978.1"/>
    <property type="molecule type" value="Genomic_DNA"/>
</dbReference>
<keyword evidence="1" id="KW-0812">Transmembrane</keyword>
<accession>E2Z9F2</accession>
<comment type="caution">
    <text evidence="3">The sequence shown here is derived from an EMBL/GenBank/DDBJ whole genome shotgun (WGS) entry which is preliminary data.</text>
</comment>
<feature type="transmembrane region" description="Helical" evidence="1">
    <location>
        <begin position="21"/>
        <end position="43"/>
    </location>
</feature>
<dbReference type="PANTHER" id="PTHR14969:SF13">
    <property type="entry name" value="AT30094P"/>
    <property type="match status" value="1"/>
</dbReference>
<evidence type="ECO:0000313" key="3">
    <source>
        <dbReference type="EMBL" id="EFQ04978.1"/>
    </source>
</evidence>
<dbReference type="SUPFAM" id="SSF48317">
    <property type="entry name" value="Acid phosphatase/Vanadium-dependent haloperoxidase"/>
    <property type="match status" value="1"/>
</dbReference>
<evidence type="ECO:0000259" key="2">
    <source>
        <dbReference type="SMART" id="SM00014"/>
    </source>
</evidence>
<dbReference type="InterPro" id="IPR036938">
    <property type="entry name" value="PAP2/HPO_sf"/>
</dbReference>
<gene>
    <name evidence="3" type="ORF">HMPREF9429_00055</name>
</gene>
<proteinExistence type="predicted"/>
<name>E2Z9F2_9FIRM</name>
<protein>
    <submittedName>
        <fullName evidence="3">PAP2 family protein</fullName>
    </submittedName>
</protein>
<dbReference type="OrthoDB" id="9789113at2"/>
<keyword evidence="4" id="KW-1185">Reference proteome</keyword>
<dbReference type="SMART" id="SM00014">
    <property type="entry name" value="acidPPc"/>
    <property type="match status" value="1"/>
</dbReference>
<sequence length="188" mass="21329">MSRILRFIYITFVVVRGYERLLVWVARFGFLIYPLYGIVSWFVASRKERIRKREALVEAIFSVLAASSVSFLIRRIWRRPRPFTRGKTARITHGDNASFPSNHTLNAVAAAFSLILSRQSGGNRLLGWALLQGLSRVFAGVHYMSDIIGSAVLAAGCAVWVHSSQRLRKLSRQLAYVCTEAEDILRQK</sequence>
<reference evidence="3 4" key="1">
    <citation type="submission" date="2010-08" db="EMBL/GenBank/DDBJ databases">
        <authorList>
            <person name="Weinstock G."/>
            <person name="Sodergren E."/>
            <person name="Clifton S."/>
            <person name="Fulton L."/>
            <person name="Fulton B."/>
            <person name="Courtney L."/>
            <person name="Fronick C."/>
            <person name="Harrison M."/>
            <person name="Strong C."/>
            <person name="Farmer C."/>
            <person name="Delahaunty K."/>
            <person name="Markovic C."/>
            <person name="Hall O."/>
            <person name="Minx P."/>
            <person name="Tomlinson C."/>
            <person name="Mitreva M."/>
            <person name="Hou S."/>
            <person name="Chen J."/>
            <person name="Wollam A."/>
            <person name="Pepin K.H."/>
            <person name="Johnson M."/>
            <person name="Bhonagiri V."/>
            <person name="Zhang X."/>
            <person name="Suruliraj S."/>
            <person name="Warren W."/>
            <person name="Chinwalla A."/>
            <person name="Mardis E.R."/>
            <person name="Wilson R.K."/>
        </authorList>
    </citation>
    <scope>NUCLEOTIDE SEQUENCE [LARGE SCALE GENOMIC DNA]</scope>
    <source>
        <strain evidence="3 4">F0359</strain>
    </source>
</reference>